<evidence type="ECO:0000313" key="4">
    <source>
        <dbReference type="EMBL" id="GAA0581866.1"/>
    </source>
</evidence>
<dbReference type="InterPro" id="IPR006674">
    <property type="entry name" value="HD_domain"/>
</dbReference>
<accession>A0ABN1F430</accession>
<name>A0ABN1F430_9PROT</name>
<evidence type="ECO:0000259" key="3">
    <source>
        <dbReference type="Pfam" id="PF13023"/>
    </source>
</evidence>
<dbReference type="InterPro" id="IPR039356">
    <property type="entry name" value="YfbR/HDDC2"/>
</dbReference>
<dbReference type="EMBL" id="BAAADD010000009">
    <property type="protein sequence ID" value="GAA0581866.1"/>
    <property type="molecule type" value="Genomic_DNA"/>
</dbReference>
<dbReference type="SUPFAM" id="SSF109604">
    <property type="entry name" value="HD-domain/PDEase-like"/>
    <property type="match status" value="1"/>
</dbReference>
<protein>
    <submittedName>
        <fullName evidence="4">HD domain-containing protein</fullName>
    </submittedName>
</protein>
<dbReference type="Gene3D" id="1.10.3210.10">
    <property type="entry name" value="Hypothetical protein af1432"/>
    <property type="match status" value="1"/>
</dbReference>
<sequence>MKSEAWLGALDDRLAAQLKFLLAADRLKEVYRACKVTSGARFENSAEHSWHLTLFALVLKEYAVTPVDIARVVQMLVLHDLIEYECGDTPIFAAEAVDQAAREQAAADVVFGLLPADQSKELRTIWEEFEAAQTADAKFAKALDRLQPILQNHAVGGGSWIAYDVDIERERALTNKIEKGSPTLWAAANAVFEDAVKCGWMKKAP</sequence>
<evidence type="ECO:0000313" key="5">
    <source>
        <dbReference type="Proteomes" id="UP001499951"/>
    </source>
</evidence>
<feature type="domain" description="HD" evidence="3">
    <location>
        <begin position="24"/>
        <end position="185"/>
    </location>
</feature>
<dbReference type="PANTHER" id="PTHR11845">
    <property type="entry name" value="5'-DEOXYNUCLEOTIDASE HDDC2"/>
    <property type="match status" value="1"/>
</dbReference>
<comment type="caution">
    <text evidence="4">The sequence shown here is derived from an EMBL/GenBank/DDBJ whole genome shotgun (WGS) entry which is preliminary data.</text>
</comment>
<reference evidence="4 5" key="1">
    <citation type="journal article" date="2019" name="Int. J. Syst. Evol. Microbiol.">
        <title>The Global Catalogue of Microorganisms (GCM) 10K type strain sequencing project: providing services to taxonomists for standard genome sequencing and annotation.</title>
        <authorList>
            <consortium name="The Broad Institute Genomics Platform"/>
            <consortium name="The Broad Institute Genome Sequencing Center for Infectious Disease"/>
            <person name="Wu L."/>
            <person name="Ma J."/>
        </authorList>
    </citation>
    <scope>NUCLEOTIDE SEQUENCE [LARGE SCALE GENOMIC DNA]</scope>
    <source>
        <strain evidence="4 5">JCM 15089</strain>
    </source>
</reference>
<proteinExistence type="predicted"/>
<evidence type="ECO:0000256" key="2">
    <source>
        <dbReference type="ARBA" id="ARBA00022801"/>
    </source>
</evidence>
<gene>
    <name evidence="4" type="ORF">GCM10008942_33450</name>
</gene>
<dbReference type="RefSeq" id="WP_208393865.1">
    <property type="nucleotide sequence ID" value="NZ_BAAADD010000009.1"/>
</dbReference>
<dbReference type="PANTHER" id="PTHR11845:SF13">
    <property type="entry name" value="5'-DEOXYNUCLEOTIDASE HDDC2"/>
    <property type="match status" value="1"/>
</dbReference>
<organism evidence="4 5">
    <name type="scientific">Rhizomicrobium electricum</name>
    <dbReference type="NCBI Taxonomy" id="480070"/>
    <lineage>
        <taxon>Bacteria</taxon>
        <taxon>Pseudomonadati</taxon>
        <taxon>Pseudomonadota</taxon>
        <taxon>Alphaproteobacteria</taxon>
        <taxon>Micropepsales</taxon>
        <taxon>Micropepsaceae</taxon>
        <taxon>Rhizomicrobium</taxon>
    </lineage>
</organism>
<dbReference type="Proteomes" id="UP001499951">
    <property type="component" value="Unassembled WGS sequence"/>
</dbReference>
<keyword evidence="1" id="KW-0479">Metal-binding</keyword>
<dbReference type="Pfam" id="PF13023">
    <property type="entry name" value="HD_3"/>
    <property type="match status" value="1"/>
</dbReference>
<keyword evidence="2" id="KW-0378">Hydrolase</keyword>
<evidence type="ECO:0000256" key="1">
    <source>
        <dbReference type="ARBA" id="ARBA00022723"/>
    </source>
</evidence>
<keyword evidence="5" id="KW-1185">Reference proteome</keyword>